<evidence type="ECO:0000313" key="1">
    <source>
        <dbReference type="EMBL" id="SNZ15125.1"/>
    </source>
</evidence>
<gene>
    <name evidence="1" type="ORF">SAMN06269185_2387</name>
</gene>
<sequence length="235" mass="26734">MNDDYDHVAVHTDRGTMYWALVVPSDAKTCEEQTREMTALCEQLFDTFGEFLTPTEIEFHVPCFPPGHELPASRSDDAKIKTAHRELRSSSGISVDDVLSATRINDCPSRWLPLISFNGAKVLVELEEGPVVADRNNHTVEYRRKRSTDQMPARDPLELELLHGPNSWKSEIKSEFVTSVMVRTVSDIWFDDSELGQANARNLAAFLERIDQTLSVQKINRASDWLPVEQLQNIY</sequence>
<name>A0A285P072_NATPI</name>
<reference evidence="2" key="1">
    <citation type="submission" date="2017-09" db="EMBL/GenBank/DDBJ databases">
        <authorList>
            <person name="Varghese N."/>
            <person name="Submissions S."/>
        </authorList>
    </citation>
    <scope>NUCLEOTIDE SEQUENCE [LARGE SCALE GENOMIC DNA]</scope>
    <source>
        <strain evidence="2">DSM 27208</strain>
    </source>
</reference>
<dbReference type="RefSeq" id="WP_097009307.1">
    <property type="nucleotide sequence ID" value="NZ_OBEJ01000003.1"/>
</dbReference>
<dbReference type="AlphaFoldDB" id="A0A285P072"/>
<protein>
    <submittedName>
        <fullName evidence="1">Uncharacterized protein</fullName>
    </submittedName>
</protein>
<dbReference type="OrthoDB" id="237215at2157"/>
<dbReference type="EMBL" id="OBEJ01000003">
    <property type="protein sequence ID" value="SNZ15125.1"/>
    <property type="molecule type" value="Genomic_DNA"/>
</dbReference>
<organism evidence="1 2">
    <name type="scientific">Natronoarchaeum philippinense</name>
    <dbReference type="NCBI Taxonomy" id="558529"/>
    <lineage>
        <taxon>Archaea</taxon>
        <taxon>Methanobacteriati</taxon>
        <taxon>Methanobacteriota</taxon>
        <taxon>Stenosarchaea group</taxon>
        <taxon>Halobacteria</taxon>
        <taxon>Halobacteriales</taxon>
        <taxon>Natronoarchaeaceae</taxon>
    </lineage>
</organism>
<evidence type="ECO:0000313" key="2">
    <source>
        <dbReference type="Proteomes" id="UP000219453"/>
    </source>
</evidence>
<proteinExistence type="predicted"/>
<keyword evidence="2" id="KW-1185">Reference proteome</keyword>
<dbReference type="Proteomes" id="UP000219453">
    <property type="component" value="Unassembled WGS sequence"/>
</dbReference>
<accession>A0A285P072</accession>